<sequence>MSNLGFQEKDPKMFQISIAPFSMTRKKNTLGGVIRRRNILVIRISFCSWKHVMGEVNPRTIFFGEIKVGDMKDAWPNARLRKNVSLATNKELLSSLC</sequence>
<name>A0AA36EHN1_LACSI</name>
<proteinExistence type="predicted"/>
<keyword evidence="2" id="KW-1185">Reference proteome</keyword>
<organism evidence="1 2">
    <name type="scientific">Lactuca saligna</name>
    <name type="common">Willowleaf lettuce</name>
    <dbReference type="NCBI Taxonomy" id="75948"/>
    <lineage>
        <taxon>Eukaryota</taxon>
        <taxon>Viridiplantae</taxon>
        <taxon>Streptophyta</taxon>
        <taxon>Embryophyta</taxon>
        <taxon>Tracheophyta</taxon>
        <taxon>Spermatophyta</taxon>
        <taxon>Magnoliopsida</taxon>
        <taxon>eudicotyledons</taxon>
        <taxon>Gunneridae</taxon>
        <taxon>Pentapetalae</taxon>
        <taxon>asterids</taxon>
        <taxon>campanulids</taxon>
        <taxon>Asterales</taxon>
        <taxon>Asteraceae</taxon>
        <taxon>Cichorioideae</taxon>
        <taxon>Cichorieae</taxon>
        <taxon>Lactucinae</taxon>
        <taxon>Lactuca</taxon>
    </lineage>
</organism>
<accession>A0AA36EHN1</accession>
<evidence type="ECO:0000313" key="1">
    <source>
        <dbReference type="EMBL" id="CAI9297056.1"/>
    </source>
</evidence>
<evidence type="ECO:0000313" key="2">
    <source>
        <dbReference type="Proteomes" id="UP001177003"/>
    </source>
</evidence>
<dbReference type="EMBL" id="OX465084">
    <property type="protein sequence ID" value="CAI9297056.1"/>
    <property type="molecule type" value="Genomic_DNA"/>
</dbReference>
<dbReference type="AlphaFoldDB" id="A0AA36EHN1"/>
<gene>
    <name evidence="1" type="ORF">LSALG_LOCUS35892</name>
</gene>
<reference evidence="1" key="1">
    <citation type="submission" date="2023-04" db="EMBL/GenBank/DDBJ databases">
        <authorList>
            <person name="Vijverberg K."/>
            <person name="Xiong W."/>
            <person name="Schranz E."/>
        </authorList>
    </citation>
    <scope>NUCLEOTIDE SEQUENCE</scope>
</reference>
<protein>
    <submittedName>
        <fullName evidence="1">Uncharacterized protein</fullName>
    </submittedName>
</protein>
<dbReference type="Proteomes" id="UP001177003">
    <property type="component" value="Chromosome 8"/>
</dbReference>